<reference evidence="2 3" key="1">
    <citation type="submission" date="2014-06" db="EMBL/GenBank/DDBJ databases">
        <authorList>
            <person name="Swart Estienne"/>
        </authorList>
    </citation>
    <scope>NUCLEOTIDE SEQUENCE [LARGE SCALE GENOMIC DNA]</scope>
    <source>
        <strain evidence="2 3">130c</strain>
    </source>
</reference>
<evidence type="ECO:0000313" key="3">
    <source>
        <dbReference type="Proteomes" id="UP000039865"/>
    </source>
</evidence>
<protein>
    <submittedName>
        <fullName evidence="2">Uncharacterized protein</fullName>
    </submittedName>
</protein>
<evidence type="ECO:0000256" key="1">
    <source>
        <dbReference type="SAM" id="Coils"/>
    </source>
</evidence>
<dbReference type="Proteomes" id="UP000039865">
    <property type="component" value="Unassembled WGS sequence"/>
</dbReference>
<sequence length="211" mass="25225">MALNYLLKRNFSFYVKHRANQSFTYEKYARNIQDTDLDFPHGKRNKIILVGRELDHLIELKLKEQQSQADLEKQIKELEEKKDDKDIKQLEILKSQREIVSGNGCILLYRSMLQMTQKLALFEMGDLVLEDIPKNHNFLVLHRLLNIHAKWEEVDKTILAFLAQFPHNPAVMYELDTIKFSEFDTQTNVTDIYWCQIIDKLQVYFDRKKFR</sequence>
<dbReference type="AlphaFoldDB" id="A0A078A465"/>
<keyword evidence="1" id="KW-0175">Coiled coil</keyword>
<feature type="coiled-coil region" evidence="1">
    <location>
        <begin position="61"/>
        <end position="91"/>
    </location>
</feature>
<dbReference type="EMBL" id="CCKQ01005443">
    <property type="protein sequence ID" value="CDW76679.1"/>
    <property type="molecule type" value="Genomic_DNA"/>
</dbReference>
<dbReference type="InParanoid" id="A0A078A465"/>
<accession>A0A078A465</accession>
<gene>
    <name evidence="2" type="primary">Contig13498.g14404</name>
    <name evidence="2" type="ORF">STYLEM_5640</name>
</gene>
<keyword evidence="3" id="KW-1185">Reference proteome</keyword>
<evidence type="ECO:0000313" key="2">
    <source>
        <dbReference type="EMBL" id="CDW76679.1"/>
    </source>
</evidence>
<name>A0A078A465_STYLE</name>
<proteinExistence type="predicted"/>
<dbReference type="OrthoDB" id="10405059at2759"/>
<organism evidence="2 3">
    <name type="scientific">Stylonychia lemnae</name>
    <name type="common">Ciliate</name>
    <dbReference type="NCBI Taxonomy" id="5949"/>
    <lineage>
        <taxon>Eukaryota</taxon>
        <taxon>Sar</taxon>
        <taxon>Alveolata</taxon>
        <taxon>Ciliophora</taxon>
        <taxon>Intramacronucleata</taxon>
        <taxon>Spirotrichea</taxon>
        <taxon>Stichotrichia</taxon>
        <taxon>Sporadotrichida</taxon>
        <taxon>Oxytrichidae</taxon>
        <taxon>Stylonychinae</taxon>
        <taxon>Stylonychia</taxon>
    </lineage>
</organism>